<name>A0A975BDT8_9BACT</name>
<evidence type="ECO:0000313" key="1">
    <source>
        <dbReference type="EMBL" id="QTA83677.1"/>
    </source>
</evidence>
<dbReference type="PANTHER" id="PTHR39337:SF1">
    <property type="entry name" value="BLR5642 PROTEIN"/>
    <property type="match status" value="1"/>
</dbReference>
<gene>
    <name evidence="1" type="ORF">dnl_60910</name>
</gene>
<dbReference type="KEGG" id="dli:dnl_60910"/>
<protein>
    <submittedName>
        <fullName evidence="1">DUF488</fullName>
    </submittedName>
</protein>
<dbReference type="AlphaFoldDB" id="A0A975BDT8"/>
<sequence length="143" mass="16988">MILNTIGFSGKSAEEFFKILNQNSICRLIDIRLNNKSQLAGFTNIKHLPYFLKIHNITYDYKPEYAPAKDLLDGYKKKTIKWKEYETIYKEMLIKRNILVNIEWNIFENAVLLCSEPTSEKCHRRLLAEYLMKENKTLTVRHL</sequence>
<evidence type="ECO:0000313" key="2">
    <source>
        <dbReference type="Proteomes" id="UP000663720"/>
    </source>
</evidence>
<dbReference type="Proteomes" id="UP000663720">
    <property type="component" value="Chromosome"/>
</dbReference>
<dbReference type="RefSeq" id="WP_207689485.1">
    <property type="nucleotide sequence ID" value="NZ_CP061799.1"/>
</dbReference>
<dbReference type="Pfam" id="PF04343">
    <property type="entry name" value="DUF488"/>
    <property type="match status" value="1"/>
</dbReference>
<proteinExistence type="predicted"/>
<organism evidence="1 2">
    <name type="scientific">Desulfonema limicola</name>
    <dbReference type="NCBI Taxonomy" id="45656"/>
    <lineage>
        <taxon>Bacteria</taxon>
        <taxon>Pseudomonadati</taxon>
        <taxon>Thermodesulfobacteriota</taxon>
        <taxon>Desulfobacteria</taxon>
        <taxon>Desulfobacterales</taxon>
        <taxon>Desulfococcaceae</taxon>
        <taxon>Desulfonema</taxon>
    </lineage>
</organism>
<reference evidence="1" key="1">
    <citation type="journal article" date="2021" name="Microb. Physiol.">
        <title>Proteogenomic Insights into the Physiology of Marine, Sulfate-Reducing, Filamentous Desulfonema limicola and Desulfonema magnum.</title>
        <authorList>
            <person name="Schnaars V."/>
            <person name="Wohlbrand L."/>
            <person name="Scheve S."/>
            <person name="Hinrichs C."/>
            <person name="Reinhardt R."/>
            <person name="Rabus R."/>
        </authorList>
    </citation>
    <scope>NUCLEOTIDE SEQUENCE</scope>
    <source>
        <strain evidence="1">5ac10</strain>
    </source>
</reference>
<dbReference type="InterPro" id="IPR007438">
    <property type="entry name" value="DUF488"/>
</dbReference>
<dbReference type="EMBL" id="CP061799">
    <property type="protein sequence ID" value="QTA83677.1"/>
    <property type="molecule type" value="Genomic_DNA"/>
</dbReference>
<dbReference type="PANTHER" id="PTHR39337">
    <property type="entry name" value="BLR5642 PROTEIN"/>
    <property type="match status" value="1"/>
</dbReference>
<keyword evidence="2" id="KW-1185">Reference proteome</keyword>
<accession>A0A975BDT8</accession>